<dbReference type="PANTHER" id="PTHR11735">
    <property type="entry name" value="TRNA N6-ADENOSINE THREONYLCARBAMOYLTRANSFERASE"/>
    <property type="match status" value="1"/>
</dbReference>
<sequence>MNILAIDTSNQALGVALMKDNVLAADYQLNIKRNHSVQLMPAIHRLMEEAEMKPKELDCIAVAHGPGSFTGVRIGLTTAKTLAWTLSIPIVPVSSLEVAAYNAVAHTGYVCPFFDARRGLVYTGLYKANGAELTPVGEEINTKMTDWLGHLQSLQQPVLFISSDMALHEENITEVLGDNAIIPDAPVHLPKAGMLAHIAKRKQAVSVHEITPNYLRLAEAESKWLEKQQENMEL</sequence>
<evidence type="ECO:0000313" key="3">
    <source>
        <dbReference type="Proteomes" id="UP001589836"/>
    </source>
</evidence>
<organism evidence="2 3">
    <name type="scientific">Pontibacillus salicampi</name>
    <dbReference type="NCBI Taxonomy" id="1449801"/>
    <lineage>
        <taxon>Bacteria</taxon>
        <taxon>Bacillati</taxon>
        <taxon>Bacillota</taxon>
        <taxon>Bacilli</taxon>
        <taxon>Bacillales</taxon>
        <taxon>Bacillaceae</taxon>
        <taxon>Pontibacillus</taxon>
    </lineage>
</organism>
<name>A0ABV6LTV7_9BACI</name>
<dbReference type="GO" id="GO:0061711">
    <property type="term" value="F:tRNA N(6)-L-threonylcarbamoyladenine synthase activity"/>
    <property type="evidence" value="ECO:0007669"/>
    <property type="project" value="UniProtKB-EC"/>
</dbReference>
<keyword evidence="3" id="KW-1185">Reference proteome</keyword>
<feature type="domain" description="Gcp-like" evidence="1">
    <location>
        <begin position="32"/>
        <end position="224"/>
    </location>
</feature>
<dbReference type="SUPFAM" id="SSF53067">
    <property type="entry name" value="Actin-like ATPase domain"/>
    <property type="match status" value="2"/>
</dbReference>
<dbReference type="Proteomes" id="UP001589836">
    <property type="component" value="Unassembled WGS sequence"/>
</dbReference>
<dbReference type="CDD" id="cd24032">
    <property type="entry name" value="ASKHA_NBD_TsaB"/>
    <property type="match status" value="1"/>
</dbReference>
<dbReference type="InterPro" id="IPR043129">
    <property type="entry name" value="ATPase_NBD"/>
</dbReference>
<evidence type="ECO:0000259" key="1">
    <source>
        <dbReference type="Pfam" id="PF00814"/>
    </source>
</evidence>
<protein>
    <submittedName>
        <fullName evidence="2">tRNA (Adenosine(37)-N6)-threonylcarbamoyltransferase complex dimerization subunit type 1 TsaB</fullName>
        <ecNumber evidence="2">2.3.1.234</ecNumber>
    </submittedName>
</protein>
<accession>A0ABV6LTV7</accession>
<comment type="caution">
    <text evidence="2">The sequence shown here is derived from an EMBL/GenBank/DDBJ whole genome shotgun (WGS) entry which is preliminary data.</text>
</comment>
<reference evidence="2 3" key="1">
    <citation type="submission" date="2024-09" db="EMBL/GenBank/DDBJ databases">
        <authorList>
            <person name="Sun Q."/>
            <person name="Mori K."/>
        </authorList>
    </citation>
    <scope>NUCLEOTIDE SEQUENCE [LARGE SCALE GENOMIC DNA]</scope>
    <source>
        <strain evidence="2 3">NCAIM B.02529</strain>
    </source>
</reference>
<gene>
    <name evidence="2" type="primary">tsaB</name>
    <name evidence="2" type="ORF">ACFFGV_19820</name>
</gene>
<dbReference type="Pfam" id="PF00814">
    <property type="entry name" value="TsaD"/>
    <property type="match status" value="1"/>
</dbReference>
<dbReference type="InterPro" id="IPR022496">
    <property type="entry name" value="T6A_TsaB"/>
</dbReference>
<dbReference type="EMBL" id="JBHLTP010000022">
    <property type="protein sequence ID" value="MFC0525830.1"/>
    <property type="molecule type" value="Genomic_DNA"/>
</dbReference>
<dbReference type="Gene3D" id="3.30.420.40">
    <property type="match status" value="2"/>
</dbReference>
<evidence type="ECO:0000313" key="2">
    <source>
        <dbReference type="EMBL" id="MFC0525830.1"/>
    </source>
</evidence>
<proteinExistence type="predicted"/>
<dbReference type="RefSeq" id="WP_377351569.1">
    <property type="nucleotide sequence ID" value="NZ_JBHLTP010000022.1"/>
</dbReference>
<dbReference type="NCBIfam" id="TIGR03725">
    <property type="entry name" value="T6A_YeaZ"/>
    <property type="match status" value="1"/>
</dbReference>
<dbReference type="PANTHER" id="PTHR11735:SF11">
    <property type="entry name" value="TRNA THREONYLCARBAMOYLADENOSINE BIOSYNTHESIS PROTEIN TSAB"/>
    <property type="match status" value="1"/>
</dbReference>
<dbReference type="InterPro" id="IPR000905">
    <property type="entry name" value="Gcp-like_dom"/>
</dbReference>
<keyword evidence="2" id="KW-0808">Transferase</keyword>
<dbReference type="EC" id="2.3.1.234" evidence="2"/>
<keyword evidence="2" id="KW-0012">Acyltransferase</keyword>